<proteinExistence type="inferred from homology"/>
<sequence length="451" mass="48009">MTHIAVIDIGKTNAKLALVDGDTLTEIAVVTRANRPLPGPPWPHVDLDGHWDFFLDHLARFHTEHGIDAISVTTHGAAAVLLDAQGRVAVPMLDYEHPGPDTLHARYDAVRPDFAATGSPRLPIGLNLGAQLFWLLETHPDLADRIAHIVTYPQYWGLRLTGELATDVTSLGCHTDLWNPWRGEFSGLVKALGLEGKIAPARRADEVLGTLLPQIAAQTGLRPDKPVAVGIHDSNASLYPYVLGRRAPFTVVSTGTWVVAMAVGGDQVALDPTRDVLVNVNALGEPVPSARFMGGREYEIIRAGSDAQPTGDDRAAVLQAGLMILPSVETGSGPFPGREMRWTARAASDGQRMVALSWYLALMTDACLNLIGARGPTIIEGPFARNPDYCAMLAVLRPEGVEVAASATGTSVGAALLCLGQADPPETRLIAPTDNAAALRAYAQGWQAANA</sequence>
<dbReference type="InterPro" id="IPR043129">
    <property type="entry name" value="ATPase_NBD"/>
</dbReference>
<accession>A0A5C6S3K8</accession>
<evidence type="ECO:0000256" key="3">
    <source>
        <dbReference type="ARBA" id="ARBA00022777"/>
    </source>
</evidence>
<dbReference type="InterPro" id="IPR050406">
    <property type="entry name" value="FGGY_Carb_Kinase"/>
</dbReference>
<dbReference type="CDD" id="cd07772">
    <property type="entry name" value="ASKHA_NBD_FGGY_NaCK-like"/>
    <property type="match status" value="1"/>
</dbReference>
<feature type="domain" description="Carbohydrate kinase FGGY C-terminal" evidence="5">
    <location>
        <begin position="247"/>
        <end position="419"/>
    </location>
</feature>
<evidence type="ECO:0000313" key="7">
    <source>
        <dbReference type="Proteomes" id="UP000321562"/>
    </source>
</evidence>
<keyword evidence="2" id="KW-0808">Transferase</keyword>
<keyword evidence="3 6" id="KW-0418">Kinase</keyword>
<evidence type="ECO:0000259" key="4">
    <source>
        <dbReference type="Pfam" id="PF00370"/>
    </source>
</evidence>
<organism evidence="6 7">
    <name type="scientific">Paracoccus aurantiacus</name>
    <dbReference type="NCBI Taxonomy" id="2599412"/>
    <lineage>
        <taxon>Bacteria</taxon>
        <taxon>Pseudomonadati</taxon>
        <taxon>Pseudomonadota</taxon>
        <taxon>Alphaproteobacteria</taxon>
        <taxon>Rhodobacterales</taxon>
        <taxon>Paracoccaceae</taxon>
        <taxon>Paracoccus</taxon>
    </lineage>
</organism>
<keyword evidence="7" id="KW-1185">Reference proteome</keyword>
<dbReference type="PANTHER" id="PTHR43095">
    <property type="entry name" value="SUGAR KINASE"/>
    <property type="match status" value="1"/>
</dbReference>
<dbReference type="Pfam" id="PF00370">
    <property type="entry name" value="FGGY_N"/>
    <property type="match status" value="1"/>
</dbReference>
<protein>
    <submittedName>
        <fullName evidence="6">Carbohydrate kinase</fullName>
    </submittedName>
</protein>
<feature type="domain" description="Carbohydrate kinase FGGY N-terminal" evidence="4">
    <location>
        <begin position="5"/>
        <end position="238"/>
    </location>
</feature>
<dbReference type="RefSeq" id="WP_147097497.1">
    <property type="nucleotide sequence ID" value="NZ_JBHUFH010000002.1"/>
</dbReference>
<evidence type="ECO:0000313" key="6">
    <source>
        <dbReference type="EMBL" id="TXB69003.1"/>
    </source>
</evidence>
<dbReference type="Gene3D" id="3.30.420.40">
    <property type="match status" value="2"/>
</dbReference>
<dbReference type="PANTHER" id="PTHR43095:SF5">
    <property type="entry name" value="XYLULOSE KINASE"/>
    <property type="match status" value="1"/>
</dbReference>
<dbReference type="GO" id="GO:0016301">
    <property type="term" value="F:kinase activity"/>
    <property type="evidence" value="ECO:0007669"/>
    <property type="project" value="UniProtKB-KW"/>
</dbReference>
<evidence type="ECO:0000259" key="5">
    <source>
        <dbReference type="Pfam" id="PF21546"/>
    </source>
</evidence>
<dbReference type="Pfam" id="PF21546">
    <property type="entry name" value="FGGY_C_2"/>
    <property type="match status" value="1"/>
</dbReference>
<name>A0A5C6S3K8_9RHOB</name>
<evidence type="ECO:0000256" key="1">
    <source>
        <dbReference type="ARBA" id="ARBA00009156"/>
    </source>
</evidence>
<comment type="similarity">
    <text evidence="1">Belongs to the FGGY kinase family.</text>
</comment>
<dbReference type="AlphaFoldDB" id="A0A5C6S3K8"/>
<evidence type="ECO:0000256" key="2">
    <source>
        <dbReference type="ARBA" id="ARBA00022679"/>
    </source>
</evidence>
<dbReference type="SUPFAM" id="SSF53067">
    <property type="entry name" value="Actin-like ATPase domain"/>
    <property type="match status" value="1"/>
</dbReference>
<comment type="caution">
    <text evidence="6">The sequence shown here is derived from an EMBL/GenBank/DDBJ whole genome shotgun (WGS) entry which is preliminary data.</text>
</comment>
<gene>
    <name evidence="6" type="ORF">FQV27_08445</name>
</gene>
<reference evidence="6 7" key="1">
    <citation type="submission" date="2019-08" db="EMBL/GenBank/DDBJ databases">
        <authorList>
            <person name="Ye J."/>
        </authorList>
    </citation>
    <scope>NUCLEOTIDE SEQUENCE [LARGE SCALE GENOMIC DNA]</scope>
    <source>
        <strain evidence="6 7">TK008</strain>
    </source>
</reference>
<dbReference type="Proteomes" id="UP000321562">
    <property type="component" value="Unassembled WGS sequence"/>
</dbReference>
<dbReference type="GO" id="GO:0005975">
    <property type="term" value="P:carbohydrate metabolic process"/>
    <property type="evidence" value="ECO:0007669"/>
    <property type="project" value="InterPro"/>
</dbReference>
<dbReference type="OrthoDB" id="9786272at2"/>
<dbReference type="EMBL" id="VOPL01000003">
    <property type="protein sequence ID" value="TXB69003.1"/>
    <property type="molecule type" value="Genomic_DNA"/>
</dbReference>
<dbReference type="InterPro" id="IPR018484">
    <property type="entry name" value="FGGY_N"/>
</dbReference>
<dbReference type="InterPro" id="IPR049382">
    <property type="entry name" value="FGGY_C_2"/>
</dbReference>